<keyword evidence="2" id="KW-1185">Reference proteome</keyword>
<protein>
    <submittedName>
        <fullName evidence="1">Helix-turn-helix domain-containing protein</fullName>
    </submittedName>
</protein>
<dbReference type="Pfam" id="PF13384">
    <property type="entry name" value="HTH_23"/>
    <property type="match status" value="1"/>
</dbReference>
<dbReference type="EMBL" id="JBIATK010000012">
    <property type="protein sequence ID" value="MFF4026992.1"/>
    <property type="molecule type" value="Genomic_DNA"/>
</dbReference>
<dbReference type="Gene3D" id="1.10.260.40">
    <property type="entry name" value="lambda repressor-like DNA-binding domains"/>
    <property type="match status" value="1"/>
</dbReference>
<dbReference type="RefSeq" id="WP_387132108.1">
    <property type="nucleotide sequence ID" value="NZ_JBIATK010000012.1"/>
</dbReference>
<evidence type="ECO:0000313" key="1">
    <source>
        <dbReference type="EMBL" id="MFF4026992.1"/>
    </source>
</evidence>
<dbReference type="Proteomes" id="UP001602089">
    <property type="component" value="Unassembled WGS sequence"/>
</dbReference>
<gene>
    <name evidence="1" type="ORF">ACFYY5_29505</name>
</gene>
<organism evidence="1 2">
    <name type="scientific">Nocardia elegans</name>
    <dbReference type="NCBI Taxonomy" id="300029"/>
    <lineage>
        <taxon>Bacteria</taxon>
        <taxon>Bacillati</taxon>
        <taxon>Actinomycetota</taxon>
        <taxon>Actinomycetes</taxon>
        <taxon>Mycobacteriales</taxon>
        <taxon>Nocardiaceae</taxon>
        <taxon>Nocardia</taxon>
    </lineage>
</organism>
<dbReference type="InterPro" id="IPR010982">
    <property type="entry name" value="Lambda_DNA-bd_dom_sf"/>
</dbReference>
<reference evidence="1 2" key="1">
    <citation type="submission" date="2024-10" db="EMBL/GenBank/DDBJ databases">
        <title>The Natural Products Discovery Center: Release of the First 8490 Sequenced Strains for Exploring Actinobacteria Biosynthetic Diversity.</title>
        <authorList>
            <person name="Kalkreuter E."/>
            <person name="Kautsar S.A."/>
            <person name="Yang D."/>
            <person name="Bader C.D."/>
            <person name="Teijaro C.N."/>
            <person name="Fluegel L."/>
            <person name="Davis C.M."/>
            <person name="Simpson J.R."/>
            <person name="Lauterbach L."/>
            <person name="Steele A.D."/>
            <person name="Gui C."/>
            <person name="Meng S."/>
            <person name="Li G."/>
            <person name="Viehrig K."/>
            <person name="Ye F."/>
            <person name="Su P."/>
            <person name="Kiefer A.F."/>
            <person name="Nichols A."/>
            <person name="Cepeda A.J."/>
            <person name="Yan W."/>
            <person name="Fan B."/>
            <person name="Jiang Y."/>
            <person name="Adhikari A."/>
            <person name="Zheng C.-J."/>
            <person name="Schuster L."/>
            <person name="Cowan T.M."/>
            <person name="Smanski M.J."/>
            <person name="Chevrette M.G."/>
            <person name="De Carvalho L.P.S."/>
            <person name="Shen B."/>
        </authorList>
    </citation>
    <scope>NUCLEOTIDE SEQUENCE [LARGE SCALE GENOMIC DNA]</scope>
    <source>
        <strain evidence="1 2">NPDC001867</strain>
    </source>
</reference>
<accession>A0ABW6TMF1</accession>
<name>A0ABW6TMF1_9NOCA</name>
<sequence>MARKRTTPVEVLTETQQKRNTALAMRLAGKQQQQIAQEMGVHKSTVSVWIKEAIADITRENAEEYLELELSRLDAMLAAIWPDIIAGEKGAEWKIDRALAIMEQRAKLTGTYKAADLRAIAEAKGTVSSGTTSMVGRFFDMLEKAYETDATDPDASAEE</sequence>
<comment type="caution">
    <text evidence="1">The sequence shown here is derived from an EMBL/GenBank/DDBJ whole genome shotgun (WGS) entry which is preliminary data.</text>
</comment>
<evidence type="ECO:0000313" key="2">
    <source>
        <dbReference type="Proteomes" id="UP001602089"/>
    </source>
</evidence>
<proteinExistence type="predicted"/>